<feature type="domain" description="Cadherin" evidence="2">
    <location>
        <begin position="72"/>
        <end position="153"/>
    </location>
</feature>
<comment type="caution">
    <text evidence="3">The sequence shown here is derived from an EMBL/GenBank/DDBJ whole genome shotgun (WGS) entry which is preliminary data.</text>
</comment>
<dbReference type="InterPro" id="IPR011044">
    <property type="entry name" value="Quino_amine_DH_bsu"/>
</dbReference>
<dbReference type="SMART" id="SM00089">
    <property type="entry name" value="PKD"/>
    <property type="match status" value="5"/>
</dbReference>
<dbReference type="InterPro" id="IPR035986">
    <property type="entry name" value="PKD_dom_sf"/>
</dbReference>
<dbReference type="PANTHER" id="PTHR46182">
    <property type="entry name" value="FI19480P1"/>
    <property type="match status" value="1"/>
</dbReference>
<evidence type="ECO:0000256" key="1">
    <source>
        <dbReference type="SAM" id="SignalP"/>
    </source>
</evidence>
<keyword evidence="4" id="KW-1185">Reference proteome</keyword>
<dbReference type="InterPro" id="IPR022409">
    <property type="entry name" value="PKD/Chitinase_dom"/>
</dbReference>
<dbReference type="EMBL" id="JBHRTI010000003">
    <property type="protein sequence ID" value="MFC3147171.1"/>
    <property type="molecule type" value="Genomic_DNA"/>
</dbReference>
<gene>
    <name evidence="3" type="ORF">ACFOEN_05885</name>
</gene>
<feature type="signal peptide" evidence="1">
    <location>
        <begin position="1"/>
        <end position="19"/>
    </location>
</feature>
<accession>A0ABV7H3K4</accession>
<dbReference type="SUPFAM" id="SSF50969">
    <property type="entry name" value="YVTN repeat-like/Quinoprotein amine dehydrogenase"/>
    <property type="match status" value="1"/>
</dbReference>
<name>A0ABV7H3K4_9BURK</name>
<dbReference type="PANTHER" id="PTHR46182:SF2">
    <property type="entry name" value="FI19480P1"/>
    <property type="match status" value="1"/>
</dbReference>
<dbReference type="PROSITE" id="PS51257">
    <property type="entry name" value="PROKAR_LIPOPROTEIN"/>
    <property type="match status" value="1"/>
</dbReference>
<evidence type="ECO:0000313" key="4">
    <source>
        <dbReference type="Proteomes" id="UP001595556"/>
    </source>
</evidence>
<proteinExistence type="predicted"/>
<dbReference type="InterPro" id="IPR029865">
    <property type="entry name" value="KIAA0319-like"/>
</dbReference>
<evidence type="ECO:0000313" key="3">
    <source>
        <dbReference type="EMBL" id="MFC3147171.1"/>
    </source>
</evidence>
<protein>
    <submittedName>
        <fullName evidence="3">Ig-like domain-containing protein</fullName>
    </submittedName>
</protein>
<organism evidence="3 4">
    <name type="scientific">Piscinibacterium candidicorallinum</name>
    <dbReference type="NCBI Taxonomy" id="1793872"/>
    <lineage>
        <taxon>Bacteria</taxon>
        <taxon>Pseudomonadati</taxon>
        <taxon>Pseudomonadota</taxon>
        <taxon>Betaproteobacteria</taxon>
        <taxon>Burkholderiales</taxon>
        <taxon>Piscinibacterium</taxon>
    </lineage>
</organism>
<evidence type="ECO:0000259" key="2">
    <source>
        <dbReference type="PROSITE" id="PS50268"/>
    </source>
</evidence>
<feature type="chain" id="PRO_5045495038" evidence="1">
    <location>
        <begin position="20"/>
        <end position="867"/>
    </location>
</feature>
<dbReference type="Pfam" id="PF22352">
    <property type="entry name" value="K319L-like_PKD"/>
    <property type="match status" value="3"/>
</dbReference>
<dbReference type="SUPFAM" id="SSF49299">
    <property type="entry name" value="PKD domain"/>
    <property type="match status" value="5"/>
</dbReference>
<reference evidence="4" key="1">
    <citation type="journal article" date="2019" name="Int. J. Syst. Evol. Microbiol.">
        <title>The Global Catalogue of Microorganisms (GCM) 10K type strain sequencing project: providing services to taxonomists for standard genome sequencing and annotation.</title>
        <authorList>
            <consortium name="The Broad Institute Genomics Platform"/>
            <consortium name="The Broad Institute Genome Sequencing Center for Infectious Disease"/>
            <person name="Wu L."/>
            <person name="Ma J."/>
        </authorList>
    </citation>
    <scope>NUCLEOTIDE SEQUENCE [LARGE SCALE GENOMIC DNA]</scope>
    <source>
        <strain evidence="4">KCTC 52168</strain>
    </source>
</reference>
<dbReference type="InterPro" id="IPR002126">
    <property type="entry name" value="Cadherin-like_dom"/>
</dbReference>
<dbReference type="Proteomes" id="UP001595556">
    <property type="component" value="Unassembled WGS sequence"/>
</dbReference>
<dbReference type="InterPro" id="IPR013783">
    <property type="entry name" value="Ig-like_fold"/>
</dbReference>
<keyword evidence="1" id="KW-0732">Signal</keyword>
<dbReference type="Gene3D" id="2.60.40.10">
    <property type="entry name" value="Immunoglobulins"/>
    <property type="match status" value="5"/>
</dbReference>
<dbReference type="RefSeq" id="WP_414859633.1">
    <property type="nucleotide sequence ID" value="NZ_CP180191.1"/>
</dbReference>
<dbReference type="PROSITE" id="PS50268">
    <property type="entry name" value="CADHERIN_2"/>
    <property type="match status" value="1"/>
</dbReference>
<sequence>MIKTIQRLALVGVMGLLVACGGGGGGGTTAPAPVANKPPQVVWLASGDVRMSTGGQMVSATLGGLVRLDAGSSTDPDGDTITYQWSVEARPAGSIAALSASTGAVIDFRPDAMGDYTIQVRATDSKGGASTASVTVRVDNRSPNSALLITPSFTPSTTNAPPQSITLGASIVLDGSVARDPDGDAVSIQWALTQRPAGSAASLVDVAAQSRRLVPDVLGTYRVQVTMQDARGASSITVYTFEVNNRPPAAVVGATISPVVADGGRSSIVTSTGYDVLLNSANSTDPDSAQTLTRSWTLTSRPAGSTAALSASSGQAVSFSPDVLGTYVVTLTVTDPLGASSTHVVTVTANNRRPVAALTSNATPQALAAAPGVRLPLGTELTLRATTSRDADGDALTYAWTVDIRPANSSATLSSSTDPVVRFTADREGTYVFRLRATDPQNAFSETTLTLTVGGGAPVAVIDRANISELVGTAVSASAALSFDPEGAALTYAWTLDARPSGSSAAIGAVQTAQVSFTPDLPGTYVLAVTVSDGQYSAVGYLTVRALAQIASSVSLNFKPEHAQYNRASDRFLATSTNPSTLRVVDAFTGNQRAVLLPDSARRLGVSPNGRYAAVLHNGVVSFIDVDRAVLLRSFSTSGEQTEVFVTNDAKVIVMGQAGGQWVDSPWNVFDGLTGVRVPTTSTGYGNGRFYGTQYGVYADRFSRTITMSMGISPSDLDLLEFNPTTFNPVRATDSPYHGDYSMDVPIGLTDSQDLVMTSVGTYFRTSDLRYAGRLSNVFALRSFSHNGAQEEALVVAITGSSLGAEYLRFTGPLMLPGGSLPMPLIGGNQSYALSAWLSAAGRHVLLGQVGSDQESAAGVTYHLVVR</sequence>
<dbReference type="CDD" id="cd00146">
    <property type="entry name" value="PKD"/>
    <property type="match status" value="2"/>
</dbReference>